<evidence type="ECO:0000256" key="4">
    <source>
        <dbReference type="ARBA" id="ARBA00023136"/>
    </source>
</evidence>
<protein>
    <submittedName>
        <fullName evidence="7">TM2 domain</fullName>
    </submittedName>
</protein>
<dbReference type="PANTHER" id="PTHR21016">
    <property type="entry name" value="BETA-AMYLOID BINDING PROTEIN-RELATED"/>
    <property type="match status" value="1"/>
</dbReference>
<comment type="subcellular location">
    <subcellularLocation>
        <location evidence="1">Membrane</location>
        <topology evidence="1">Multi-pass membrane protein</topology>
    </subcellularLocation>
</comment>
<sequence>MINYDLTNEEQMLVNSEIQKRKKSVGLAYVLLIFLGSLGIHRFYLGKVGTAVTQLILTIIGWMTIALYVGVIFLLVVGIWLLVDLFLIPSIEKKNNQKLEIEIIQQIKMKRNFQAEPVSES</sequence>
<dbReference type="InterPro" id="IPR007829">
    <property type="entry name" value="TM2"/>
</dbReference>
<evidence type="ECO:0000256" key="3">
    <source>
        <dbReference type="ARBA" id="ARBA00022989"/>
    </source>
</evidence>
<keyword evidence="4 5" id="KW-0472">Membrane</keyword>
<evidence type="ECO:0000313" key="8">
    <source>
        <dbReference type="Proteomes" id="UP000254879"/>
    </source>
</evidence>
<dbReference type="EMBL" id="UGPG01000001">
    <property type="protein sequence ID" value="STY43614.1"/>
    <property type="molecule type" value="Genomic_DNA"/>
</dbReference>
<evidence type="ECO:0000313" key="7">
    <source>
        <dbReference type="EMBL" id="STY43614.1"/>
    </source>
</evidence>
<feature type="transmembrane region" description="Helical" evidence="5">
    <location>
        <begin position="26"/>
        <end position="45"/>
    </location>
</feature>
<feature type="domain" description="TM2" evidence="6">
    <location>
        <begin position="22"/>
        <end position="71"/>
    </location>
</feature>
<evidence type="ECO:0000256" key="2">
    <source>
        <dbReference type="ARBA" id="ARBA00022692"/>
    </source>
</evidence>
<dbReference type="Proteomes" id="UP000254879">
    <property type="component" value="Unassembled WGS sequence"/>
</dbReference>
<evidence type="ECO:0000259" key="6">
    <source>
        <dbReference type="Pfam" id="PF05154"/>
    </source>
</evidence>
<evidence type="ECO:0000256" key="5">
    <source>
        <dbReference type="SAM" id="Phobius"/>
    </source>
</evidence>
<reference evidence="7 8" key="1">
    <citation type="submission" date="2018-06" db="EMBL/GenBank/DDBJ databases">
        <authorList>
            <consortium name="Pathogen Informatics"/>
            <person name="Doyle S."/>
        </authorList>
    </citation>
    <scope>NUCLEOTIDE SEQUENCE [LARGE SCALE GENOMIC DNA]</scope>
    <source>
        <strain evidence="8">NCTC 10815</strain>
    </source>
</reference>
<organism evidence="7 8">
    <name type="scientific">Listeria grayi</name>
    <name type="common">Listeria murrayi</name>
    <dbReference type="NCBI Taxonomy" id="1641"/>
    <lineage>
        <taxon>Bacteria</taxon>
        <taxon>Bacillati</taxon>
        <taxon>Bacillota</taxon>
        <taxon>Bacilli</taxon>
        <taxon>Bacillales</taxon>
        <taxon>Listeriaceae</taxon>
        <taxon>Listeria</taxon>
    </lineage>
</organism>
<gene>
    <name evidence="7" type="ORF">NCTC10815_00913</name>
</gene>
<dbReference type="RefSeq" id="WP_115345706.1">
    <property type="nucleotide sequence ID" value="NZ_UGPG01000001.1"/>
</dbReference>
<feature type="transmembrane region" description="Helical" evidence="5">
    <location>
        <begin position="65"/>
        <end position="88"/>
    </location>
</feature>
<dbReference type="GO" id="GO:0016020">
    <property type="term" value="C:membrane"/>
    <property type="evidence" value="ECO:0007669"/>
    <property type="project" value="UniProtKB-SubCell"/>
</dbReference>
<dbReference type="PANTHER" id="PTHR21016:SF25">
    <property type="entry name" value="TM2 DOMAIN-CONTAINING PROTEIN DDB_G0277895-RELATED"/>
    <property type="match status" value="1"/>
</dbReference>
<dbReference type="Pfam" id="PF05154">
    <property type="entry name" value="TM2"/>
    <property type="match status" value="1"/>
</dbReference>
<keyword evidence="2 5" id="KW-0812">Transmembrane</keyword>
<name>A0A378MCR1_LISGR</name>
<evidence type="ECO:0000256" key="1">
    <source>
        <dbReference type="ARBA" id="ARBA00004141"/>
    </source>
</evidence>
<dbReference type="AlphaFoldDB" id="A0A378MCR1"/>
<proteinExistence type="predicted"/>
<accession>A0A378MCR1</accession>
<keyword evidence="3 5" id="KW-1133">Transmembrane helix</keyword>
<dbReference type="InterPro" id="IPR050932">
    <property type="entry name" value="TM2D1-3-like"/>
</dbReference>